<evidence type="ECO:0000256" key="4">
    <source>
        <dbReference type="ARBA" id="ARBA00022692"/>
    </source>
</evidence>
<dbReference type="CDD" id="cd06261">
    <property type="entry name" value="TM_PBP2"/>
    <property type="match status" value="1"/>
</dbReference>
<accession>A0ABS6D651</accession>
<dbReference type="EMBL" id="JABACJ020000011">
    <property type="protein sequence ID" value="MBU3876657.1"/>
    <property type="molecule type" value="Genomic_DNA"/>
</dbReference>
<dbReference type="PANTHER" id="PTHR43744:SF12">
    <property type="entry name" value="ABC TRANSPORTER PERMEASE PROTEIN MG189-RELATED"/>
    <property type="match status" value="1"/>
</dbReference>
<keyword evidence="10" id="KW-1185">Reference proteome</keyword>
<comment type="caution">
    <text evidence="9">The sequence shown here is derived from an EMBL/GenBank/DDBJ whole genome shotgun (WGS) entry which is preliminary data.</text>
</comment>
<feature type="transmembrane region" description="Helical" evidence="7">
    <location>
        <begin position="183"/>
        <end position="205"/>
    </location>
</feature>
<organism evidence="9 10">
    <name type="scientific">Faecalicatena faecalis</name>
    <dbReference type="NCBI Taxonomy" id="2726362"/>
    <lineage>
        <taxon>Bacteria</taxon>
        <taxon>Bacillati</taxon>
        <taxon>Bacillota</taxon>
        <taxon>Clostridia</taxon>
        <taxon>Lachnospirales</taxon>
        <taxon>Lachnospiraceae</taxon>
        <taxon>Faecalicatena</taxon>
    </lineage>
</organism>
<evidence type="ECO:0000256" key="1">
    <source>
        <dbReference type="ARBA" id="ARBA00004651"/>
    </source>
</evidence>
<dbReference type="Proteomes" id="UP000723714">
    <property type="component" value="Unassembled WGS sequence"/>
</dbReference>
<evidence type="ECO:0000259" key="8">
    <source>
        <dbReference type="PROSITE" id="PS50928"/>
    </source>
</evidence>
<protein>
    <submittedName>
        <fullName evidence="9">Carbohydrate ABC transporter permease</fullName>
    </submittedName>
</protein>
<gene>
    <name evidence="9" type="ORF">HGO97_012665</name>
</gene>
<feature type="transmembrane region" description="Helical" evidence="7">
    <location>
        <begin position="108"/>
        <end position="130"/>
    </location>
</feature>
<comment type="similarity">
    <text evidence="7">Belongs to the binding-protein-dependent transport system permease family.</text>
</comment>
<evidence type="ECO:0000256" key="7">
    <source>
        <dbReference type="RuleBase" id="RU363032"/>
    </source>
</evidence>
<feature type="transmembrane region" description="Helical" evidence="7">
    <location>
        <begin position="241"/>
        <end position="261"/>
    </location>
</feature>
<dbReference type="PROSITE" id="PS50928">
    <property type="entry name" value="ABC_TM1"/>
    <property type="match status" value="1"/>
</dbReference>
<evidence type="ECO:0000256" key="3">
    <source>
        <dbReference type="ARBA" id="ARBA00022475"/>
    </source>
</evidence>
<sequence length="277" mass="30939">MREKRKGKIFGVTGNIILCIVALLVFIPLVWLIVSSFKTDADVIKWPPAFLPKEWVTAQYEYVVNAIPILSMLKNTVVFAGSVTVISLLFDSLAAYAFARMEFRGKKVLFTIILLTMMVPFQIIMIPLYIEEYKLGILDTLLGLILPRASGAYGIYMLTSFFSRIPKSLEEAARIDGLNNFQIYRKIVMPLSKPALISLGIYHFMNNWNDLLYPMMLSSSVENRTLSAGLAVLVGSNSIKYGPTLAATVISICPLLLLFLFGQRFFIEGIATSGVKE</sequence>
<feature type="transmembrane region" description="Helical" evidence="7">
    <location>
        <begin position="12"/>
        <end position="34"/>
    </location>
</feature>
<feature type="domain" description="ABC transmembrane type-1" evidence="8">
    <location>
        <begin position="73"/>
        <end position="262"/>
    </location>
</feature>
<name>A0ABS6D651_9FIRM</name>
<dbReference type="PANTHER" id="PTHR43744">
    <property type="entry name" value="ABC TRANSPORTER PERMEASE PROTEIN MG189-RELATED-RELATED"/>
    <property type="match status" value="1"/>
</dbReference>
<dbReference type="RefSeq" id="WP_216242194.1">
    <property type="nucleotide sequence ID" value="NZ_JABACJ020000011.1"/>
</dbReference>
<keyword evidence="6 7" id="KW-0472">Membrane</keyword>
<proteinExistence type="inferred from homology"/>
<evidence type="ECO:0000256" key="6">
    <source>
        <dbReference type="ARBA" id="ARBA00023136"/>
    </source>
</evidence>
<keyword evidence="3" id="KW-1003">Cell membrane</keyword>
<evidence type="ECO:0000313" key="9">
    <source>
        <dbReference type="EMBL" id="MBU3876657.1"/>
    </source>
</evidence>
<evidence type="ECO:0000256" key="2">
    <source>
        <dbReference type="ARBA" id="ARBA00022448"/>
    </source>
</evidence>
<evidence type="ECO:0000313" key="10">
    <source>
        <dbReference type="Proteomes" id="UP000723714"/>
    </source>
</evidence>
<feature type="transmembrane region" description="Helical" evidence="7">
    <location>
        <begin position="142"/>
        <end position="162"/>
    </location>
</feature>
<keyword evidence="4 7" id="KW-0812">Transmembrane</keyword>
<evidence type="ECO:0000256" key="5">
    <source>
        <dbReference type="ARBA" id="ARBA00022989"/>
    </source>
</evidence>
<reference evidence="9 10" key="1">
    <citation type="submission" date="2021-06" db="EMBL/GenBank/DDBJ databases">
        <title>Faecalicatena sp. nov. isolated from porcine feces.</title>
        <authorList>
            <person name="Oh B.S."/>
            <person name="Lee J.H."/>
        </authorList>
    </citation>
    <scope>NUCLEOTIDE SEQUENCE [LARGE SCALE GENOMIC DNA]</scope>
    <source>
        <strain evidence="9 10">AGMB00832</strain>
    </source>
</reference>
<dbReference type="Pfam" id="PF00528">
    <property type="entry name" value="BPD_transp_1"/>
    <property type="match status" value="1"/>
</dbReference>
<comment type="subcellular location">
    <subcellularLocation>
        <location evidence="1 7">Cell membrane</location>
        <topology evidence="1 7">Multi-pass membrane protein</topology>
    </subcellularLocation>
</comment>
<keyword evidence="5 7" id="KW-1133">Transmembrane helix</keyword>
<dbReference type="InterPro" id="IPR000515">
    <property type="entry name" value="MetI-like"/>
</dbReference>
<feature type="transmembrane region" description="Helical" evidence="7">
    <location>
        <begin position="77"/>
        <end position="99"/>
    </location>
</feature>
<keyword evidence="2 7" id="KW-0813">Transport</keyword>